<keyword evidence="1" id="KW-0694">RNA-binding</keyword>
<organism evidence="3 4">
    <name type="scientific">Candidatus Roizmanbacteria bacterium CG22_combo_CG10-13_8_21_14_all_38_20</name>
    <dbReference type="NCBI Taxonomy" id="1974862"/>
    <lineage>
        <taxon>Bacteria</taxon>
        <taxon>Candidatus Roizmaniibacteriota</taxon>
    </lineage>
</organism>
<dbReference type="PANTHER" id="PTHR48027">
    <property type="entry name" value="HETEROGENEOUS NUCLEAR RIBONUCLEOPROTEIN 87F-RELATED"/>
    <property type="match status" value="1"/>
</dbReference>
<dbReference type="SMART" id="SM00360">
    <property type="entry name" value="RRM"/>
    <property type="match status" value="1"/>
</dbReference>
<dbReference type="Proteomes" id="UP000231246">
    <property type="component" value="Unassembled WGS sequence"/>
</dbReference>
<proteinExistence type="predicted"/>
<evidence type="ECO:0000259" key="2">
    <source>
        <dbReference type="PROSITE" id="PS50102"/>
    </source>
</evidence>
<dbReference type="EMBL" id="PCTA01000026">
    <property type="protein sequence ID" value="PIP61491.1"/>
    <property type="molecule type" value="Genomic_DNA"/>
</dbReference>
<accession>A0A2H0BV38</accession>
<dbReference type="PROSITE" id="PS50102">
    <property type="entry name" value="RRM"/>
    <property type="match status" value="1"/>
</dbReference>
<protein>
    <submittedName>
        <fullName evidence="3">RNA-binding protein</fullName>
    </submittedName>
</protein>
<dbReference type="InterPro" id="IPR000504">
    <property type="entry name" value="RRM_dom"/>
</dbReference>
<feature type="domain" description="RRM" evidence="2">
    <location>
        <begin position="1"/>
        <end position="64"/>
    </location>
</feature>
<gene>
    <name evidence="3" type="ORF">COW99_04230</name>
</gene>
<evidence type="ECO:0000313" key="3">
    <source>
        <dbReference type="EMBL" id="PIP61491.1"/>
    </source>
</evidence>
<evidence type="ECO:0000313" key="4">
    <source>
        <dbReference type="Proteomes" id="UP000231246"/>
    </source>
</evidence>
<dbReference type="SUPFAM" id="SSF54928">
    <property type="entry name" value="RNA-binding domain, RBD"/>
    <property type="match status" value="1"/>
</dbReference>
<dbReference type="GO" id="GO:0003723">
    <property type="term" value="F:RNA binding"/>
    <property type="evidence" value="ECO:0007669"/>
    <property type="project" value="UniProtKB-KW"/>
</dbReference>
<evidence type="ECO:0000256" key="1">
    <source>
        <dbReference type="ARBA" id="ARBA00022884"/>
    </source>
</evidence>
<dbReference type="InterPro" id="IPR035979">
    <property type="entry name" value="RBD_domain_sf"/>
</dbReference>
<dbReference type="Pfam" id="PF00076">
    <property type="entry name" value="RRM_1"/>
    <property type="match status" value="1"/>
</dbReference>
<dbReference type="InterPro" id="IPR012677">
    <property type="entry name" value="Nucleotide-bd_a/b_plait_sf"/>
</dbReference>
<name>A0A2H0BV38_9BACT</name>
<dbReference type="InterPro" id="IPR052462">
    <property type="entry name" value="SLIRP/GR-RBP-like"/>
</dbReference>
<comment type="caution">
    <text evidence="3">The sequence shown here is derived from an EMBL/GenBank/DDBJ whole genome shotgun (WGS) entry which is preliminary data.</text>
</comment>
<reference evidence="3 4" key="1">
    <citation type="submission" date="2017-09" db="EMBL/GenBank/DDBJ databases">
        <title>Depth-based differentiation of microbial function through sediment-hosted aquifers and enrichment of novel symbionts in the deep terrestrial subsurface.</title>
        <authorList>
            <person name="Probst A.J."/>
            <person name="Ladd B."/>
            <person name="Jarett J.K."/>
            <person name="Geller-Mcgrath D.E."/>
            <person name="Sieber C.M."/>
            <person name="Emerson J.B."/>
            <person name="Anantharaman K."/>
            <person name="Thomas B.C."/>
            <person name="Malmstrom R."/>
            <person name="Stieglmeier M."/>
            <person name="Klingl A."/>
            <person name="Woyke T."/>
            <person name="Ryan C.M."/>
            <person name="Banfield J.F."/>
        </authorList>
    </citation>
    <scope>NUCLEOTIDE SEQUENCE [LARGE SCALE GENOMIC DNA]</scope>
    <source>
        <strain evidence="3">CG22_combo_CG10-13_8_21_14_all_38_20</strain>
    </source>
</reference>
<dbReference type="AlphaFoldDB" id="A0A2H0BV38"/>
<sequence>MLRKLFEEVGKVIDAIVLTDRESGRSRGFGFVEMSTPEEAKAAIEKFQEHEFEGRKLIVNLAKPREDR</sequence>
<dbReference type="Gene3D" id="3.30.70.330">
    <property type="match status" value="1"/>
</dbReference>